<reference evidence="2" key="1">
    <citation type="submission" date="2022-11" db="UniProtKB">
        <authorList>
            <consortium name="WormBaseParasite"/>
        </authorList>
    </citation>
    <scope>IDENTIFICATION</scope>
</reference>
<dbReference type="Proteomes" id="UP000887576">
    <property type="component" value="Unplaced"/>
</dbReference>
<organism evidence="1 2">
    <name type="scientific">Panagrolaimus sp. JU765</name>
    <dbReference type="NCBI Taxonomy" id="591449"/>
    <lineage>
        <taxon>Eukaryota</taxon>
        <taxon>Metazoa</taxon>
        <taxon>Ecdysozoa</taxon>
        <taxon>Nematoda</taxon>
        <taxon>Chromadorea</taxon>
        <taxon>Rhabditida</taxon>
        <taxon>Tylenchina</taxon>
        <taxon>Panagrolaimomorpha</taxon>
        <taxon>Panagrolaimoidea</taxon>
        <taxon>Panagrolaimidae</taxon>
        <taxon>Panagrolaimus</taxon>
    </lineage>
</organism>
<protein>
    <submittedName>
        <fullName evidence="2">Chitin-binding type-2 domain-containing protein</fullName>
    </submittedName>
</protein>
<name>A0AC34QMY6_9BILA</name>
<sequence length="306" mass="34044">MNFSGSESSAAYSLPSVRVEKELNDPGRPYPVGARPFPAGYPPQIPTDPYLPQPPPPAPQPMPQLPVPTPQQPYFPQIELTTPPLPAGPKPPYEINFCDKTEFPDSTLAQYSLERIDYFIYNKSCSGTFYQCSIGQTFLFECLTKDQAFDPSIVNCNYRYDNRICPEYDHILHCSIKETCTENQFACCASPQKCIDLSQVCNGVADCADEEDEHNCPSCAKDEFACVKSGRCIPAALRCNGQPDDCQDSSNLDEIGCSKNTTCWGKFICNSPQTIATLGRSECIDYELHCNGVKEFFPFLKSVKNQ</sequence>
<proteinExistence type="predicted"/>
<dbReference type="WBParaSite" id="JU765_v2.g17941.t1">
    <property type="protein sequence ID" value="JU765_v2.g17941.t1"/>
    <property type="gene ID" value="JU765_v2.g17941"/>
</dbReference>
<accession>A0AC34QMY6</accession>
<evidence type="ECO:0000313" key="2">
    <source>
        <dbReference type="WBParaSite" id="JU765_v2.g17941.t1"/>
    </source>
</evidence>
<evidence type="ECO:0000313" key="1">
    <source>
        <dbReference type="Proteomes" id="UP000887576"/>
    </source>
</evidence>